<comment type="caution">
    <text evidence="2">The sequence shown here is derived from an EMBL/GenBank/DDBJ whole genome shotgun (WGS) entry which is preliminary data.</text>
</comment>
<feature type="domain" description="N-acetyltransferase" evidence="1">
    <location>
        <begin position="4"/>
        <end position="202"/>
    </location>
</feature>
<evidence type="ECO:0000313" key="2">
    <source>
        <dbReference type="EMBL" id="KAH6893159.1"/>
    </source>
</evidence>
<dbReference type="Proteomes" id="UP000777438">
    <property type="component" value="Unassembled WGS sequence"/>
</dbReference>
<dbReference type="AlphaFoldDB" id="A0A9P9ARP1"/>
<dbReference type="EMBL" id="JAGPYM010000006">
    <property type="protein sequence ID" value="KAH6893159.1"/>
    <property type="molecule type" value="Genomic_DNA"/>
</dbReference>
<protein>
    <submittedName>
        <fullName evidence="2">Acyl-CoA N-acyltransferase</fullName>
    </submittedName>
</protein>
<evidence type="ECO:0000313" key="3">
    <source>
        <dbReference type="Proteomes" id="UP000777438"/>
    </source>
</evidence>
<dbReference type="GO" id="GO:0016747">
    <property type="term" value="F:acyltransferase activity, transferring groups other than amino-acyl groups"/>
    <property type="evidence" value="ECO:0007669"/>
    <property type="project" value="InterPro"/>
</dbReference>
<dbReference type="Gene3D" id="3.40.630.30">
    <property type="match status" value="1"/>
</dbReference>
<dbReference type="PROSITE" id="PS51186">
    <property type="entry name" value="GNAT"/>
    <property type="match status" value="1"/>
</dbReference>
<dbReference type="InterPro" id="IPR016181">
    <property type="entry name" value="Acyl_CoA_acyltransferase"/>
</dbReference>
<organism evidence="2 3">
    <name type="scientific">Thelonectria olida</name>
    <dbReference type="NCBI Taxonomy" id="1576542"/>
    <lineage>
        <taxon>Eukaryota</taxon>
        <taxon>Fungi</taxon>
        <taxon>Dikarya</taxon>
        <taxon>Ascomycota</taxon>
        <taxon>Pezizomycotina</taxon>
        <taxon>Sordariomycetes</taxon>
        <taxon>Hypocreomycetidae</taxon>
        <taxon>Hypocreales</taxon>
        <taxon>Nectriaceae</taxon>
        <taxon>Thelonectria</taxon>
    </lineage>
</organism>
<proteinExistence type="predicted"/>
<gene>
    <name evidence="2" type="ORF">B0T10DRAFT_267071</name>
</gene>
<dbReference type="PANTHER" id="PTHR42791:SF1">
    <property type="entry name" value="N-ACETYLTRANSFERASE DOMAIN-CONTAINING PROTEIN"/>
    <property type="match status" value="1"/>
</dbReference>
<keyword evidence="3" id="KW-1185">Reference proteome</keyword>
<dbReference type="Pfam" id="PF00583">
    <property type="entry name" value="Acetyltransf_1"/>
    <property type="match status" value="1"/>
</dbReference>
<accession>A0A9P9ARP1</accession>
<sequence length="237" mass="26875">MTTVTIREATIADKDAIFDVHYAALQTFHEFYVVFFKMDLKDSMPIATERALNNPDIDFLVAEEGGSVVGFIRYKREPEVTPNTAKEEAPPVSLWDPKEHLAEMWARFNARQAEMDACRDKAIDGRAHYYVIHLMIHPDHQRKGIGGKLLTSITDKADAEGIPTMLVSSAEANGLYSKLGFESLGSWPLNNGHWAREIVKLERSLGMEDRENFVERFGALTEVEDCMIRNPRSSDER</sequence>
<evidence type="ECO:0000259" key="1">
    <source>
        <dbReference type="PROSITE" id="PS51186"/>
    </source>
</evidence>
<dbReference type="InterPro" id="IPR052523">
    <property type="entry name" value="Trichothecene_AcTrans"/>
</dbReference>
<dbReference type="SUPFAM" id="SSF55729">
    <property type="entry name" value="Acyl-CoA N-acyltransferases (Nat)"/>
    <property type="match status" value="1"/>
</dbReference>
<dbReference type="PANTHER" id="PTHR42791">
    <property type="entry name" value="GNAT FAMILY ACETYLTRANSFERASE"/>
    <property type="match status" value="1"/>
</dbReference>
<dbReference type="InterPro" id="IPR000182">
    <property type="entry name" value="GNAT_dom"/>
</dbReference>
<name>A0A9P9ARP1_9HYPO</name>
<dbReference type="CDD" id="cd04301">
    <property type="entry name" value="NAT_SF"/>
    <property type="match status" value="1"/>
</dbReference>
<dbReference type="OrthoDB" id="2744543at2759"/>
<reference evidence="2 3" key="1">
    <citation type="journal article" date="2021" name="Nat. Commun.">
        <title>Genetic determinants of endophytism in the Arabidopsis root mycobiome.</title>
        <authorList>
            <person name="Mesny F."/>
            <person name="Miyauchi S."/>
            <person name="Thiergart T."/>
            <person name="Pickel B."/>
            <person name="Atanasova L."/>
            <person name="Karlsson M."/>
            <person name="Huettel B."/>
            <person name="Barry K.W."/>
            <person name="Haridas S."/>
            <person name="Chen C."/>
            <person name="Bauer D."/>
            <person name="Andreopoulos W."/>
            <person name="Pangilinan J."/>
            <person name="LaButti K."/>
            <person name="Riley R."/>
            <person name="Lipzen A."/>
            <person name="Clum A."/>
            <person name="Drula E."/>
            <person name="Henrissat B."/>
            <person name="Kohler A."/>
            <person name="Grigoriev I.V."/>
            <person name="Martin F.M."/>
            <person name="Hacquard S."/>
        </authorList>
    </citation>
    <scope>NUCLEOTIDE SEQUENCE [LARGE SCALE GENOMIC DNA]</scope>
    <source>
        <strain evidence="2 3">MPI-CAGE-CH-0241</strain>
    </source>
</reference>